<accession>A0A1A9WFZ5</accession>
<sequence>MSRRQESGRFARENGLISSVNDSDEKLEWIYKNSNKSINREEYQLGHAVDKSFETLLAEEKQQQQKSMIGLKQPLNYVEHDVVPFSIRSYKNLQSTEQICSAIMEDPLMLVKQRELESRYKILENPQLTKDFQKKVKNQQKKKKSSRSKHTNVDGDSDLDNKFTKILRNGLRGKDNDLTKLLDAKFETVSKELDRVAQWLLQLHPEPIYYKTRIFPPIYQQQNWLRKQHVKGILIISNQIYSYTCNLCMESCGSFAITILSLNIYVRTYQQQIFLRDKMNSTCLKLVEKS</sequence>
<dbReference type="GO" id="GO:0000398">
    <property type="term" value="P:mRNA splicing, via spliceosome"/>
    <property type="evidence" value="ECO:0007669"/>
    <property type="project" value="TreeGrafter"/>
</dbReference>
<evidence type="ECO:0000256" key="8">
    <source>
        <dbReference type="SAM" id="MobiDB-lite"/>
    </source>
</evidence>
<dbReference type="InterPro" id="IPR022209">
    <property type="entry name" value="CWC25"/>
</dbReference>
<evidence type="ECO:0000313" key="9">
    <source>
        <dbReference type="EnsemblMetazoa" id="GBRI018403-PA"/>
    </source>
</evidence>
<dbReference type="Pfam" id="PF12542">
    <property type="entry name" value="CWC25"/>
    <property type="match status" value="1"/>
</dbReference>
<dbReference type="VEuPathDB" id="VectorBase:GBRI018403"/>
<feature type="compositionally biased region" description="Basic residues" evidence="8">
    <location>
        <begin position="135"/>
        <end position="150"/>
    </location>
</feature>
<reference evidence="10" key="1">
    <citation type="submission" date="2014-03" db="EMBL/GenBank/DDBJ databases">
        <authorList>
            <person name="Aksoy S."/>
            <person name="Warren W."/>
            <person name="Wilson R.K."/>
        </authorList>
    </citation>
    <scope>NUCLEOTIDE SEQUENCE [LARGE SCALE GENOMIC DNA]</scope>
    <source>
        <strain evidence="10">IAEA</strain>
    </source>
</reference>
<dbReference type="PANTHER" id="PTHR16196">
    <property type="entry name" value="CELL CYCLE CONTROL PROTEIN CWF25"/>
    <property type="match status" value="1"/>
</dbReference>
<keyword evidence="3" id="KW-0507">mRNA processing</keyword>
<reference evidence="9" key="2">
    <citation type="submission" date="2020-05" db="UniProtKB">
        <authorList>
            <consortium name="EnsemblMetazoa"/>
        </authorList>
    </citation>
    <scope>IDENTIFICATION</scope>
    <source>
        <strain evidence="9">IAEA</strain>
    </source>
</reference>
<proteinExistence type="inferred from homology"/>
<evidence type="ECO:0000256" key="6">
    <source>
        <dbReference type="ARBA" id="ARBA00023187"/>
    </source>
</evidence>
<dbReference type="PANTHER" id="PTHR16196:SF0">
    <property type="entry name" value="PRE-MRNA-SPLICING FACTOR CWC25 HOMOLOG"/>
    <property type="match status" value="1"/>
</dbReference>
<evidence type="ECO:0000256" key="1">
    <source>
        <dbReference type="ARBA" id="ARBA00004123"/>
    </source>
</evidence>
<dbReference type="STRING" id="37001.A0A1A9WFZ5"/>
<keyword evidence="7" id="KW-0539">Nucleus</keyword>
<keyword evidence="4" id="KW-0747">Spliceosome</keyword>
<keyword evidence="10" id="KW-1185">Reference proteome</keyword>
<name>A0A1A9WFZ5_9MUSC</name>
<evidence type="ECO:0000256" key="2">
    <source>
        <dbReference type="ARBA" id="ARBA00006695"/>
    </source>
</evidence>
<dbReference type="Proteomes" id="UP000091820">
    <property type="component" value="Unassembled WGS sequence"/>
</dbReference>
<dbReference type="AlphaFoldDB" id="A0A1A9WFZ5"/>
<protein>
    <submittedName>
        <fullName evidence="9">Uncharacterized protein</fullName>
    </submittedName>
</protein>
<evidence type="ECO:0000256" key="4">
    <source>
        <dbReference type="ARBA" id="ARBA00022728"/>
    </source>
</evidence>
<feature type="region of interest" description="Disordered" evidence="8">
    <location>
        <begin position="134"/>
        <end position="156"/>
    </location>
</feature>
<comment type="similarity">
    <text evidence="2">Belongs to the CWC25 family.</text>
</comment>
<dbReference type="InterPro" id="IPR051376">
    <property type="entry name" value="CWC25_splicing_factor"/>
</dbReference>
<keyword evidence="5" id="KW-0175">Coiled coil</keyword>
<comment type="subcellular location">
    <subcellularLocation>
        <location evidence="1">Nucleus</location>
    </subcellularLocation>
</comment>
<organism evidence="9 10">
    <name type="scientific">Glossina brevipalpis</name>
    <dbReference type="NCBI Taxonomy" id="37001"/>
    <lineage>
        <taxon>Eukaryota</taxon>
        <taxon>Metazoa</taxon>
        <taxon>Ecdysozoa</taxon>
        <taxon>Arthropoda</taxon>
        <taxon>Hexapoda</taxon>
        <taxon>Insecta</taxon>
        <taxon>Pterygota</taxon>
        <taxon>Neoptera</taxon>
        <taxon>Endopterygota</taxon>
        <taxon>Diptera</taxon>
        <taxon>Brachycera</taxon>
        <taxon>Muscomorpha</taxon>
        <taxon>Hippoboscoidea</taxon>
        <taxon>Glossinidae</taxon>
        <taxon>Glossina</taxon>
    </lineage>
</organism>
<dbReference type="GO" id="GO:0005684">
    <property type="term" value="C:U2-type spliceosomal complex"/>
    <property type="evidence" value="ECO:0007669"/>
    <property type="project" value="TreeGrafter"/>
</dbReference>
<keyword evidence="6" id="KW-0508">mRNA splicing</keyword>
<evidence type="ECO:0000256" key="5">
    <source>
        <dbReference type="ARBA" id="ARBA00023054"/>
    </source>
</evidence>
<evidence type="ECO:0000256" key="3">
    <source>
        <dbReference type="ARBA" id="ARBA00022664"/>
    </source>
</evidence>
<evidence type="ECO:0000313" key="10">
    <source>
        <dbReference type="Proteomes" id="UP000091820"/>
    </source>
</evidence>
<evidence type="ECO:0000256" key="7">
    <source>
        <dbReference type="ARBA" id="ARBA00023242"/>
    </source>
</evidence>
<dbReference type="EnsemblMetazoa" id="GBRI018403-RA">
    <property type="protein sequence ID" value="GBRI018403-PA"/>
    <property type="gene ID" value="GBRI018403"/>
</dbReference>